<keyword evidence="7 8" id="KW-0472">Membrane</keyword>
<protein>
    <submittedName>
        <fullName evidence="10">Chloramphenicol-sensitive protein RarD</fullName>
    </submittedName>
</protein>
<dbReference type="SUPFAM" id="SSF103481">
    <property type="entry name" value="Multidrug resistance efflux transporter EmrE"/>
    <property type="match status" value="2"/>
</dbReference>
<feature type="transmembrane region" description="Helical" evidence="8">
    <location>
        <begin position="39"/>
        <end position="56"/>
    </location>
</feature>
<dbReference type="PANTHER" id="PTHR22911">
    <property type="entry name" value="ACYL-MALONYL CONDENSING ENZYME-RELATED"/>
    <property type="match status" value="1"/>
</dbReference>
<sequence>MKDKEMKLGVIQAAFSYFLWGILPIYWKLLHDVKADEILANRIVWSFVLMILLLLITGKWSKFVVTVKGFGKNQRQLWTLITASFLVSGNWFVYIWAVNHDHMIQASLGYYINPLVSVILGVIFLREKLSPAQYLSFFMAIAGVIILSVSYGQIPWISLALAFSFGFYGLAKKLITVDSTIGLTLETMVVMPIALGYIIYLFFQGNLAFLNVSVATDLLLIGSGLATAVPLLYFAMGAQKIPLSMLGFIQYIAPTLTLILGVFFYGEHFSRIHLLSFMLIWGALTVYSLSRTRLIVSIESKWKKGKGLGA</sequence>
<proteinExistence type="inferred from homology"/>
<dbReference type="PANTHER" id="PTHR22911:SF137">
    <property type="entry name" value="SOLUTE CARRIER FAMILY 35 MEMBER G2-RELATED"/>
    <property type="match status" value="1"/>
</dbReference>
<evidence type="ECO:0000256" key="6">
    <source>
        <dbReference type="ARBA" id="ARBA00022989"/>
    </source>
</evidence>
<dbReference type="InterPro" id="IPR037185">
    <property type="entry name" value="EmrE-like"/>
</dbReference>
<keyword evidence="4" id="KW-1003">Cell membrane</keyword>
<gene>
    <name evidence="10" type="ORF">J2S07_002820</name>
</gene>
<dbReference type="Proteomes" id="UP001231362">
    <property type="component" value="Unassembled WGS sequence"/>
</dbReference>
<evidence type="ECO:0000259" key="9">
    <source>
        <dbReference type="Pfam" id="PF00892"/>
    </source>
</evidence>
<feature type="transmembrane region" description="Helical" evidence="8">
    <location>
        <begin position="272"/>
        <end position="290"/>
    </location>
</feature>
<organism evidence="10 11">
    <name type="scientific">Anoxybacillus andreesenii</name>
    <dbReference type="NCBI Taxonomy" id="1325932"/>
    <lineage>
        <taxon>Bacteria</taxon>
        <taxon>Bacillati</taxon>
        <taxon>Bacillota</taxon>
        <taxon>Bacilli</taxon>
        <taxon>Bacillales</taxon>
        <taxon>Anoxybacillaceae</taxon>
        <taxon>Anoxybacillus</taxon>
    </lineage>
</organism>
<reference evidence="10 11" key="1">
    <citation type="submission" date="2023-07" db="EMBL/GenBank/DDBJ databases">
        <title>Genomic Encyclopedia of Type Strains, Phase IV (KMG-IV): sequencing the most valuable type-strain genomes for metagenomic binning, comparative biology and taxonomic classification.</title>
        <authorList>
            <person name="Goeker M."/>
        </authorList>
    </citation>
    <scope>NUCLEOTIDE SEQUENCE [LARGE SCALE GENOMIC DNA]</scope>
    <source>
        <strain evidence="10 11">DSM 23948</strain>
    </source>
</reference>
<evidence type="ECO:0000256" key="4">
    <source>
        <dbReference type="ARBA" id="ARBA00022475"/>
    </source>
</evidence>
<feature type="transmembrane region" description="Helical" evidence="8">
    <location>
        <begin position="108"/>
        <end position="125"/>
    </location>
</feature>
<keyword evidence="3" id="KW-0813">Transport</keyword>
<feature type="transmembrane region" description="Helical" evidence="8">
    <location>
        <begin position="209"/>
        <end position="234"/>
    </location>
</feature>
<dbReference type="RefSeq" id="WP_307151008.1">
    <property type="nucleotide sequence ID" value="NZ_JAUSTU010000013.1"/>
</dbReference>
<feature type="transmembrane region" description="Helical" evidence="8">
    <location>
        <begin position="77"/>
        <end position="96"/>
    </location>
</feature>
<name>A0ABT9V6D2_9BACL</name>
<feature type="domain" description="EamA" evidence="9">
    <location>
        <begin position="159"/>
        <end position="286"/>
    </location>
</feature>
<dbReference type="NCBIfam" id="TIGR00688">
    <property type="entry name" value="rarD"/>
    <property type="match status" value="1"/>
</dbReference>
<dbReference type="Pfam" id="PF00892">
    <property type="entry name" value="EamA"/>
    <property type="match status" value="2"/>
</dbReference>
<evidence type="ECO:0000313" key="10">
    <source>
        <dbReference type="EMBL" id="MDQ0156499.1"/>
    </source>
</evidence>
<evidence type="ECO:0000256" key="5">
    <source>
        <dbReference type="ARBA" id="ARBA00022692"/>
    </source>
</evidence>
<evidence type="ECO:0000256" key="8">
    <source>
        <dbReference type="SAM" id="Phobius"/>
    </source>
</evidence>
<feature type="transmembrane region" description="Helical" evidence="8">
    <location>
        <begin position="183"/>
        <end position="203"/>
    </location>
</feature>
<comment type="caution">
    <text evidence="10">The sequence shown here is derived from an EMBL/GenBank/DDBJ whole genome shotgun (WGS) entry which is preliminary data.</text>
</comment>
<feature type="transmembrane region" description="Helical" evidence="8">
    <location>
        <begin position="246"/>
        <end position="266"/>
    </location>
</feature>
<comment type="similarity">
    <text evidence="2">Belongs to the EamA transporter family.</text>
</comment>
<feature type="transmembrane region" description="Helical" evidence="8">
    <location>
        <begin position="7"/>
        <end position="27"/>
    </location>
</feature>
<keyword evidence="5 8" id="KW-0812">Transmembrane</keyword>
<evidence type="ECO:0000256" key="3">
    <source>
        <dbReference type="ARBA" id="ARBA00022448"/>
    </source>
</evidence>
<evidence type="ECO:0000256" key="1">
    <source>
        <dbReference type="ARBA" id="ARBA00004651"/>
    </source>
</evidence>
<keyword evidence="11" id="KW-1185">Reference proteome</keyword>
<comment type="subcellular location">
    <subcellularLocation>
        <location evidence="1">Cell membrane</location>
        <topology evidence="1">Multi-pass membrane protein</topology>
    </subcellularLocation>
</comment>
<dbReference type="Gene3D" id="1.10.3730.20">
    <property type="match status" value="1"/>
</dbReference>
<dbReference type="InterPro" id="IPR000620">
    <property type="entry name" value="EamA_dom"/>
</dbReference>
<evidence type="ECO:0000313" key="11">
    <source>
        <dbReference type="Proteomes" id="UP001231362"/>
    </source>
</evidence>
<dbReference type="InterPro" id="IPR004626">
    <property type="entry name" value="RarD"/>
</dbReference>
<keyword evidence="6 8" id="KW-1133">Transmembrane helix</keyword>
<accession>A0ABT9V6D2</accession>
<feature type="domain" description="EamA" evidence="9">
    <location>
        <begin position="8"/>
        <end position="148"/>
    </location>
</feature>
<evidence type="ECO:0000256" key="2">
    <source>
        <dbReference type="ARBA" id="ARBA00007362"/>
    </source>
</evidence>
<evidence type="ECO:0000256" key="7">
    <source>
        <dbReference type="ARBA" id="ARBA00023136"/>
    </source>
</evidence>
<dbReference type="EMBL" id="JAUSTU010000013">
    <property type="protein sequence ID" value="MDQ0156499.1"/>
    <property type="molecule type" value="Genomic_DNA"/>
</dbReference>